<evidence type="ECO:0000313" key="1">
    <source>
        <dbReference type="EMBL" id="KAH7939126.1"/>
    </source>
</evidence>
<proteinExistence type="predicted"/>
<dbReference type="AlphaFoldDB" id="A0A9D4SPW3"/>
<organism evidence="1 2">
    <name type="scientific">Rhipicephalus sanguineus</name>
    <name type="common">Brown dog tick</name>
    <name type="synonym">Ixodes sanguineus</name>
    <dbReference type="NCBI Taxonomy" id="34632"/>
    <lineage>
        <taxon>Eukaryota</taxon>
        <taxon>Metazoa</taxon>
        <taxon>Ecdysozoa</taxon>
        <taxon>Arthropoda</taxon>
        <taxon>Chelicerata</taxon>
        <taxon>Arachnida</taxon>
        <taxon>Acari</taxon>
        <taxon>Parasitiformes</taxon>
        <taxon>Ixodida</taxon>
        <taxon>Ixodoidea</taxon>
        <taxon>Ixodidae</taxon>
        <taxon>Rhipicephalinae</taxon>
        <taxon>Rhipicephalus</taxon>
        <taxon>Rhipicephalus</taxon>
    </lineage>
</organism>
<gene>
    <name evidence="1" type="ORF">HPB52_007086</name>
</gene>
<dbReference type="Proteomes" id="UP000821837">
    <property type="component" value="Chromosome 8"/>
</dbReference>
<sequence>MVKQTVLRKTVKHRHLDRSHRKQLTKAILLIGLRQLIGFHCNQCGRKCHQHSNPCVLLQPNYQSLWHRHWDMCLPLKLPKSRLQWELGKQNRCRSTQGVFQHHHSLCSLCRNRCPYLAQRLASFPKSACFHLCPRSHKYLLPSHSQRRIMDLFHLCLQWLFHSQYHKLYQWKVRAHKCNHSQTCRWKHKHLNHRNAIMDMQKCHQKLDQSLSMKVHFGSFLRRIAWASSRRQLECLRARLLYQLREDCPTQQSLSNAWTAPAAILSPDFYTVAVPSVITFFATPASSARRMSLPELFVLSVATREVPDLAAR</sequence>
<comment type="caution">
    <text evidence="1">The sequence shown here is derived from an EMBL/GenBank/DDBJ whole genome shotgun (WGS) entry which is preliminary data.</text>
</comment>
<accession>A0A9D4SPW3</accession>
<keyword evidence="2" id="KW-1185">Reference proteome</keyword>
<reference evidence="1" key="2">
    <citation type="submission" date="2021-09" db="EMBL/GenBank/DDBJ databases">
        <authorList>
            <person name="Jia N."/>
            <person name="Wang J."/>
            <person name="Shi W."/>
            <person name="Du L."/>
            <person name="Sun Y."/>
            <person name="Zhan W."/>
            <person name="Jiang J."/>
            <person name="Wang Q."/>
            <person name="Zhang B."/>
            <person name="Ji P."/>
            <person name="Sakyi L.B."/>
            <person name="Cui X."/>
            <person name="Yuan T."/>
            <person name="Jiang B."/>
            <person name="Yang W."/>
            <person name="Lam T.T.-Y."/>
            <person name="Chang Q."/>
            <person name="Ding S."/>
            <person name="Wang X."/>
            <person name="Zhu J."/>
            <person name="Ruan X."/>
            <person name="Zhao L."/>
            <person name="Wei J."/>
            <person name="Que T."/>
            <person name="Du C."/>
            <person name="Cheng J."/>
            <person name="Dai P."/>
            <person name="Han X."/>
            <person name="Huang E."/>
            <person name="Gao Y."/>
            <person name="Liu J."/>
            <person name="Shao H."/>
            <person name="Ye R."/>
            <person name="Li L."/>
            <person name="Wei W."/>
            <person name="Wang X."/>
            <person name="Wang C."/>
            <person name="Huo Q."/>
            <person name="Li W."/>
            <person name="Guo W."/>
            <person name="Chen H."/>
            <person name="Chen S."/>
            <person name="Zhou L."/>
            <person name="Zhou L."/>
            <person name="Ni X."/>
            <person name="Tian J."/>
            <person name="Zhou Y."/>
            <person name="Sheng Y."/>
            <person name="Liu T."/>
            <person name="Pan Y."/>
            <person name="Xia L."/>
            <person name="Li J."/>
            <person name="Zhao F."/>
            <person name="Cao W."/>
        </authorList>
    </citation>
    <scope>NUCLEOTIDE SEQUENCE</scope>
    <source>
        <strain evidence="1">Rsan-2018</strain>
        <tissue evidence="1">Larvae</tissue>
    </source>
</reference>
<dbReference type="EMBL" id="JABSTV010001254">
    <property type="protein sequence ID" value="KAH7939126.1"/>
    <property type="molecule type" value="Genomic_DNA"/>
</dbReference>
<name>A0A9D4SPW3_RHISA</name>
<evidence type="ECO:0000313" key="2">
    <source>
        <dbReference type="Proteomes" id="UP000821837"/>
    </source>
</evidence>
<reference evidence="1" key="1">
    <citation type="journal article" date="2020" name="Cell">
        <title>Large-Scale Comparative Analyses of Tick Genomes Elucidate Their Genetic Diversity and Vector Capacities.</title>
        <authorList>
            <consortium name="Tick Genome and Microbiome Consortium (TIGMIC)"/>
            <person name="Jia N."/>
            <person name="Wang J."/>
            <person name="Shi W."/>
            <person name="Du L."/>
            <person name="Sun Y."/>
            <person name="Zhan W."/>
            <person name="Jiang J.F."/>
            <person name="Wang Q."/>
            <person name="Zhang B."/>
            <person name="Ji P."/>
            <person name="Bell-Sakyi L."/>
            <person name="Cui X.M."/>
            <person name="Yuan T.T."/>
            <person name="Jiang B.G."/>
            <person name="Yang W.F."/>
            <person name="Lam T.T."/>
            <person name="Chang Q.C."/>
            <person name="Ding S.J."/>
            <person name="Wang X.J."/>
            <person name="Zhu J.G."/>
            <person name="Ruan X.D."/>
            <person name="Zhao L."/>
            <person name="Wei J.T."/>
            <person name="Ye R.Z."/>
            <person name="Que T.C."/>
            <person name="Du C.H."/>
            <person name="Zhou Y.H."/>
            <person name="Cheng J.X."/>
            <person name="Dai P.F."/>
            <person name="Guo W.B."/>
            <person name="Han X.H."/>
            <person name="Huang E.J."/>
            <person name="Li L.F."/>
            <person name="Wei W."/>
            <person name="Gao Y.C."/>
            <person name="Liu J.Z."/>
            <person name="Shao H.Z."/>
            <person name="Wang X."/>
            <person name="Wang C.C."/>
            <person name="Yang T.C."/>
            <person name="Huo Q.B."/>
            <person name="Li W."/>
            <person name="Chen H.Y."/>
            <person name="Chen S.E."/>
            <person name="Zhou L.G."/>
            <person name="Ni X.B."/>
            <person name="Tian J.H."/>
            <person name="Sheng Y."/>
            <person name="Liu T."/>
            <person name="Pan Y.S."/>
            <person name="Xia L.Y."/>
            <person name="Li J."/>
            <person name="Zhao F."/>
            <person name="Cao W.C."/>
        </authorList>
    </citation>
    <scope>NUCLEOTIDE SEQUENCE</scope>
    <source>
        <strain evidence="1">Rsan-2018</strain>
    </source>
</reference>
<protein>
    <submittedName>
        <fullName evidence="1">Uncharacterized protein</fullName>
    </submittedName>
</protein>